<dbReference type="STRING" id="1120996.SAMN02746066_02201"/>
<dbReference type="GO" id="GO:0005975">
    <property type="term" value="P:carbohydrate metabolic process"/>
    <property type="evidence" value="ECO:0007669"/>
    <property type="project" value="InterPro"/>
</dbReference>
<dbReference type="OrthoDB" id="38684at2"/>
<keyword evidence="2" id="KW-1185">Reference proteome</keyword>
<evidence type="ECO:0008006" key="3">
    <source>
        <dbReference type="Google" id="ProtNLM"/>
    </source>
</evidence>
<dbReference type="RefSeq" id="WP_073287569.1">
    <property type="nucleotide sequence ID" value="NZ_FRCP01000011.1"/>
</dbReference>
<protein>
    <recommendedName>
        <fullName evidence="3">Cellobiose phosphorylase</fullName>
    </recommendedName>
</protein>
<reference evidence="1 2" key="1">
    <citation type="submission" date="2016-11" db="EMBL/GenBank/DDBJ databases">
        <authorList>
            <person name="Jaros S."/>
            <person name="Januszkiewicz K."/>
            <person name="Wedrychowicz H."/>
        </authorList>
    </citation>
    <scope>NUCLEOTIDE SEQUENCE [LARGE SCALE GENOMIC DNA]</scope>
    <source>
        <strain evidence="1 2">DSM 15930</strain>
    </source>
</reference>
<gene>
    <name evidence="1" type="ORF">SAMN02746066_02201</name>
</gene>
<sequence>MLGHSILDENKRYRIDNYGKKTTFASFLPGISGRNGIPIWCYYVNRGQGVTSFGVDCKDQAIMEFFPAHQAYQNVKTQGFRTFIKKNGCYFEPFKADYQNTTMAIGMNELEVNHYDESHQIETSVTYYTLPGEKVGALVRKVSIKNVSDEECMIEVLDGMPAVIPYGVNMGSMKEMGQTTKAWMQVEDVDTKTPYFRVRVSMEDTASVQGVEGGNFAHAINDLGEELVTIVDPAVVFDYDTGLDAAVGLLSGSIDELTKKKQVTQNNLPCCFFAEKRTVKAGEEICLYELFGQVENKAILSTCKEKWFQPQFYVEKQLEGNALIDEICNSIETKTGNELFDEYCKQTYLDNVLRGGYPIELAKNKIFYLYSRKHGDIERDYNYFRMLPEYYSQGNGNFRDVNQNRREDVRFQPYVKEANIRTFYNMIQIDGYNPLSVEKVSYTLEGQQVEKIIRIVPEASRLKLLKLLGSKFTPGQLFMTLEDCNWKDEVQEKEFVEMVLQQANGETSGSFGEGYWSDHWTYNLDLVEEYLHIYPENEKELLFEDSSYTYFETRVTLLPRKKRYVKTDNGIRQYNFLDKARKKDCENDKLRSAYGKGEVVTGNLMEKILLLSTLKYATLDPYGMGIEMEGGKPGWYDALNGLPGIFGSSMAETYELARMLKFAIEKLSSYRQSVIVFSELAELMEALEGITNQLVAKFDENTQEASNQQLDFWNASNDYKELYREKTVFGVSGEKRALSNGYLVNLLEKWLSVVERGIKKAIEYGDGLCPTYFSYKVTKYSEEADMVIPEKFEVERMPYFLEGPVRYMKIVNEDDEKKSLYRKVKESNLYDRKLSMYKVNTSLQEASYEIGRCKAFTPGWLENESIWLHMEYKYLLELLKAGLYSEFFEDFHNACVPFLDYEMYGRSVLENSSFLASSANPNEAIHGKGFVARLSGSTAEFLNMWQIMMFGETPFILRDGELIMQLLPVIPSYLLSEECKVEAMLFGKTKVCYNVEDKMDVIPGRYNVQTVLVEWNDGTKTSFEEGVITGDSAIRIRNGEAVEIKCMIGGIK</sequence>
<dbReference type="SUPFAM" id="SSF48208">
    <property type="entry name" value="Six-hairpin glycosidases"/>
    <property type="match status" value="1"/>
</dbReference>
<evidence type="ECO:0000313" key="2">
    <source>
        <dbReference type="Proteomes" id="UP000184038"/>
    </source>
</evidence>
<dbReference type="Proteomes" id="UP000184038">
    <property type="component" value="Unassembled WGS sequence"/>
</dbReference>
<dbReference type="InterPro" id="IPR008928">
    <property type="entry name" value="6-hairpin_glycosidase_sf"/>
</dbReference>
<accession>A0A1M7JD81</accession>
<evidence type="ECO:0000313" key="1">
    <source>
        <dbReference type="EMBL" id="SHM50955.1"/>
    </source>
</evidence>
<dbReference type="AlphaFoldDB" id="A0A1M7JD81"/>
<name>A0A1M7JD81_9FIRM</name>
<dbReference type="EMBL" id="FRCP01000011">
    <property type="protein sequence ID" value="SHM50955.1"/>
    <property type="molecule type" value="Genomic_DNA"/>
</dbReference>
<proteinExistence type="predicted"/>
<organism evidence="1 2">
    <name type="scientific">Anaerosporobacter mobilis DSM 15930</name>
    <dbReference type="NCBI Taxonomy" id="1120996"/>
    <lineage>
        <taxon>Bacteria</taxon>
        <taxon>Bacillati</taxon>
        <taxon>Bacillota</taxon>
        <taxon>Clostridia</taxon>
        <taxon>Lachnospirales</taxon>
        <taxon>Lachnospiraceae</taxon>
        <taxon>Anaerosporobacter</taxon>
    </lineage>
</organism>